<dbReference type="AlphaFoldDB" id="A0A507DPH2"/>
<dbReference type="CDD" id="cd00202">
    <property type="entry name" value="ZnF_GATA"/>
    <property type="match status" value="1"/>
</dbReference>
<dbReference type="SMART" id="SM00401">
    <property type="entry name" value="ZnF_GATA"/>
    <property type="match status" value="1"/>
</dbReference>
<dbReference type="SUPFAM" id="SSF55785">
    <property type="entry name" value="PYP-like sensor domain (PAS domain)"/>
    <property type="match status" value="1"/>
</dbReference>
<accession>A0A507DPH2</accession>
<dbReference type="PROSITE" id="PS00344">
    <property type="entry name" value="GATA_ZN_FINGER_1"/>
    <property type="match status" value="1"/>
</dbReference>
<keyword evidence="2 4" id="KW-0863">Zinc-finger</keyword>
<dbReference type="InterPro" id="IPR000679">
    <property type="entry name" value="Znf_GATA"/>
</dbReference>
<dbReference type="OrthoDB" id="2162994at2759"/>
<keyword evidence="1" id="KW-0479">Metal-binding</keyword>
<feature type="region of interest" description="Disordered" evidence="5">
    <location>
        <begin position="286"/>
        <end position="329"/>
    </location>
</feature>
<dbReference type="InterPro" id="IPR000014">
    <property type="entry name" value="PAS"/>
</dbReference>
<evidence type="ECO:0000256" key="2">
    <source>
        <dbReference type="ARBA" id="ARBA00022771"/>
    </source>
</evidence>
<sequence>MSFATAPPPYNNMNMGGSSGGTQESSRHVAAVLAHFTQSHEALGRLAQERDDVLVLLDRDRTVANGVDPLSITYISPSCMRVVRCTPASLFGKRFASLIHPDDVGLVLSSIVAVESSLTPRSIYCRLTRMDRVGEYVLVDAAIRVIDSAASTGANGPVKQYVMVAARVYAPTPIDTIHTLRIQNLQLRAALSELVQKSNNFNQANSVTHADFPDPSNLTMDAFSTGLASNSSSGRSNQHINNNSNNNPKSGSITAVKTAAAVSLLKELESIGWGADSGLSELNRNVNHGSSSATSSTFPNGNNSSTSNLDDMEYLPSGSSTAADKGKRRMTLDEDGLFGSNSGNMGDVSGFMSGNRQLGGSADMFIAPNQMFGDTSASNSASAAMNMGNDPSGAVAAASSGGLKKQKKVKIPVDELYCHQCGSTTSPEWRKGPLGPKTLCNACGLAYSKQVSKQKKLALKMEQQQQQQQQQQTQQYLTKPKGPNPSSSSAAINAVNNNASAFGTANDEDGTYGSFLAGLEQFAAPFSNGNNER</sequence>
<dbReference type="InterPro" id="IPR013088">
    <property type="entry name" value="Znf_NHR/GATA"/>
</dbReference>
<feature type="compositionally biased region" description="Low complexity" evidence="5">
    <location>
        <begin position="236"/>
        <end position="252"/>
    </location>
</feature>
<name>A0A507DPH2_9FUNG</name>
<evidence type="ECO:0000313" key="8">
    <source>
        <dbReference type="Proteomes" id="UP000320333"/>
    </source>
</evidence>
<feature type="compositionally biased region" description="Polar residues" evidence="5">
    <location>
        <begin position="286"/>
        <end position="309"/>
    </location>
</feature>
<dbReference type="InterPro" id="IPR051140">
    <property type="entry name" value="GATA_TF"/>
</dbReference>
<dbReference type="Gene3D" id="3.30.50.10">
    <property type="entry name" value="Erythroid Transcription Factor GATA-1, subunit A"/>
    <property type="match status" value="1"/>
</dbReference>
<dbReference type="SUPFAM" id="SSF57716">
    <property type="entry name" value="Glucocorticoid receptor-like (DNA-binding domain)"/>
    <property type="match status" value="1"/>
</dbReference>
<feature type="domain" description="GATA-type" evidence="6">
    <location>
        <begin position="412"/>
        <end position="445"/>
    </location>
</feature>
<organism evidence="7 8">
    <name type="scientific">Chytriomyces confervae</name>
    <dbReference type="NCBI Taxonomy" id="246404"/>
    <lineage>
        <taxon>Eukaryota</taxon>
        <taxon>Fungi</taxon>
        <taxon>Fungi incertae sedis</taxon>
        <taxon>Chytridiomycota</taxon>
        <taxon>Chytridiomycota incertae sedis</taxon>
        <taxon>Chytridiomycetes</taxon>
        <taxon>Chytridiales</taxon>
        <taxon>Chytriomycetaceae</taxon>
        <taxon>Chytriomyces</taxon>
    </lineage>
</organism>
<protein>
    <recommendedName>
        <fullName evidence="6">GATA-type domain-containing protein</fullName>
    </recommendedName>
</protein>
<feature type="region of interest" description="Disordered" evidence="5">
    <location>
        <begin position="1"/>
        <end position="24"/>
    </location>
</feature>
<evidence type="ECO:0000256" key="4">
    <source>
        <dbReference type="PROSITE-ProRule" id="PRU00094"/>
    </source>
</evidence>
<evidence type="ECO:0000256" key="1">
    <source>
        <dbReference type="ARBA" id="ARBA00022723"/>
    </source>
</evidence>
<feature type="compositionally biased region" description="Low complexity" evidence="5">
    <location>
        <begin position="463"/>
        <end position="475"/>
    </location>
</feature>
<proteinExistence type="predicted"/>
<keyword evidence="3" id="KW-0862">Zinc</keyword>
<dbReference type="STRING" id="246404.A0A507DPH2"/>
<dbReference type="InterPro" id="IPR035965">
    <property type="entry name" value="PAS-like_dom_sf"/>
</dbReference>
<evidence type="ECO:0000313" key="7">
    <source>
        <dbReference type="EMBL" id="TPX53564.1"/>
    </source>
</evidence>
<evidence type="ECO:0000259" key="6">
    <source>
        <dbReference type="PROSITE" id="PS50114"/>
    </source>
</evidence>
<evidence type="ECO:0000256" key="3">
    <source>
        <dbReference type="ARBA" id="ARBA00022833"/>
    </source>
</evidence>
<dbReference type="GO" id="GO:0043565">
    <property type="term" value="F:sequence-specific DNA binding"/>
    <property type="evidence" value="ECO:0007669"/>
    <property type="project" value="InterPro"/>
</dbReference>
<comment type="caution">
    <text evidence="7">The sequence shown here is derived from an EMBL/GenBank/DDBJ whole genome shotgun (WGS) entry which is preliminary data.</text>
</comment>
<feature type="compositionally biased region" description="Polar residues" evidence="5">
    <location>
        <begin position="226"/>
        <end position="235"/>
    </location>
</feature>
<dbReference type="PROSITE" id="PS50114">
    <property type="entry name" value="GATA_ZN_FINGER_2"/>
    <property type="match status" value="1"/>
</dbReference>
<dbReference type="EMBL" id="QEAP01000944">
    <property type="protein sequence ID" value="TPX53564.1"/>
    <property type="molecule type" value="Genomic_DNA"/>
</dbReference>
<gene>
    <name evidence="7" type="ORF">CcCBS67573_g09686</name>
</gene>
<dbReference type="CDD" id="cd00130">
    <property type="entry name" value="PAS"/>
    <property type="match status" value="1"/>
</dbReference>
<feature type="region of interest" description="Disordered" evidence="5">
    <location>
        <begin position="221"/>
        <end position="252"/>
    </location>
</feature>
<dbReference type="Pfam" id="PF00320">
    <property type="entry name" value="GATA"/>
    <property type="match status" value="1"/>
</dbReference>
<dbReference type="PANTHER" id="PTHR45658:SF18">
    <property type="entry name" value="PROTEIN GAT2"/>
    <property type="match status" value="1"/>
</dbReference>
<evidence type="ECO:0000256" key="5">
    <source>
        <dbReference type="SAM" id="MobiDB-lite"/>
    </source>
</evidence>
<feature type="region of interest" description="Disordered" evidence="5">
    <location>
        <begin position="459"/>
        <end position="493"/>
    </location>
</feature>
<reference evidence="7 8" key="1">
    <citation type="journal article" date="2019" name="Sci. Rep.">
        <title>Comparative genomics of chytrid fungi reveal insights into the obligate biotrophic and pathogenic lifestyle of Synchytrium endobioticum.</title>
        <authorList>
            <person name="van de Vossenberg B.T.L.H."/>
            <person name="Warris S."/>
            <person name="Nguyen H.D.T."/>
            <person name="van Gent-Pelzer M.P.E."/>
            <person name="Joly D.L."/>
            <person name="van de Geest H.C."/>
            <person name="Bonants P.J.M."/>
            <person name="Smith D.S."/>
            <person name="Levesque C.A."/>
            <person name="van der Lee T.A.J."/>
        </authorList>
    </citation>
    <scope>NUCLEOTIDE SEQUENCE [LARGE SCALE GENOMIC DNA]</scope>
    <source>
        <strain evidence="7 8">CBS 675.73</strain>
    </source>
</reference>
<dbReference type="GO" id="GO:0008270">
    <property type="term" value="F:zinc ion binding"/>
    <property type="evidence" value="ECO:0007669"/>
    <property type="project" value="UniProtKB-KW"/>
</dbReference>
<feature type="compositionally biased region" description="Pro residues" evidence="5">
    <location>
        <begin position="1"/>
        <end position="10"/>
    </location>
</feature>
<dbReference type="Gene3D" id="3.30.450.20">
    <property type="entry name" value="PAS domain"/>
    <property type="match status" value="1"/>
</dbReference>
<dbReference type="PANTHER" id="PTHR45658">
    <property type="entry name" value="GATA TRANSCRIPTION FACTOR"/>
    <property type="match status" value="1"/>
</dbReference>
<dbReference type="Proteomes" id="UP000320333">
    <property type="component" value="Unassembled WGS sequence"/>
</dbReference>
<keyword evidence="8" id="KW-1185">Reference proteome</keyword>
<feature type="compositionally biased region" description="Low complexity" evidence="5">
    <location>
        <begin position="484"/>
        <end position="493"/>
    </location>
</feature>
<dbReference type="GO" id="GO:0006355">
    <property type="term" value="P:regulation of DNA-templated transcription"/>
    <property type="evidence" value="ECO:0007669"/>
    <property type="project" value="InterPro"/>
</dbReference>